<dbReference type="RefSeq" id="WP_247291724.1">
    <property type="nucleotide sequence ID" value="NZ_JAKNRW010000010.1"/>
</dbReference>
<evidence type="ECO:0000313" key="2">
    <source>
        <dbReference type="EMBL" id="MCK1791392.1"/>
    </source>
</evidence>
<gene>
    <name evidence="2" type="ORF">L9059_14575</name>
</gene>
<dbReference type="Proteomes" id="UP001299876">
    <property type="component" value="Unassembled WGS sequence"/>
</dbReference>
<evidence type="ECO:0000256" key="1">
    <source>
        <dbReference type="SAM" id="Phobius"/>
    </source>
</evidence>
<dbReference type="EMBL" id="JAKNRW010000010">
    <property type="protein sequence ID" value="MCK1791392.1"/>
    <property type="molecule type" value="Genomic_DNA"/>
</dbReference>
<feature type="transmembrane region" description="Helical" evidence="1">
    <location>
        <begin position="40"/>
        <end position="64"/>
    </location>
</feature>
<keyword evidence="1" id="KW-0812">Transmembrane</keyword>
<organism evidence="2 3">
    <name type="scientific">Pseudomonas violetae</name>
    <dbReference type="NCBI Taxonomy" id="2915813"/>
    <lineage>
        <taxon>Bacteria</taxon>
        <taxon>Pseudomonadati</taxon>
        <taxon>Pseudomonadota</taxon>
        <taxon>Gammaproteobacteria</taxon>
        <taxon>Pseudomonadales</taxon>
        <taxon>Pseudomonadaceae</taxon>
        <taxon>Pseudomonas</taxon>
    </lineage>
</organism>
<sequence>MDRLKQQLTNPMSIIAIFATLSEASAVVSLPFLDDDDREIYVWFLISFPFYLLFLFFATLNFNYRSLYAPSDFKSDEHFMKLTGDERPDPLPPNREPEIPEASCLAECFVRLSERIKDLYVVDMRTDNRKAEIRSRLKDIQQIQGKRAHLVVCITSTASQALLSKCLIMKPTKKYGGSMSCISFNSSSKELRVIAQPAPSTEVGSSAAEFSGK</sequence>
<keyword evidence="1" id="KW-0472">Membrane</keyword>
<feature type="transmembrane region" description="Helical" evidence="1">
    <location>
        <begin position="12"/>
        <end position="34"/>
    </location>
</feature>
<protein>
    <submittedName>
        <fullName evidence="2">Uncharacterized protein</fullName>
    </submittedName>
</protein>
<comment type="caution">
    <text evidence="2">The sequence shown here is derived from an EMBL/GenBank/DDBJ whole genome shotgun (WGS) entry which is preliminary data.</text>
</comment>
<accession>A0ABT0F062</accession>
<name>A0ABT0F062_9PSED</name>
<keyword evidence="1" id="KW-1133">Transmembrane helix</keyword>
<keyword evidence="3" id="KW-1185">Reference proteome</keyword>
<reference evidence="2 3" key="1">
    <citation type="submission" date="2022-02" db="EMBL/GenBank/DDBJ databases">
        <title>Comparative genomics of the first Antarctic Pseudomonas spp. capable of biotransforming 2,4,6-Trinitrotoluene.</title>
        <authorList>
            <person name="Cabrera M.A."/>
            <person name="Marquez S.L."/>
            <person name="Perez-Donoso J.M."/>
        </authorList>
    </citation>
    <scope>NUCLEOTIDE SEQUENCE [LARGE SCALE GENOMIC DNA]</scope>
    <source>
        <strain evidence="2 3">TNT19</strain>
    </source>
</reference>
<proteinExistence type="predicted"/>
<evidence type="ECO:0000313" key="3">
    <source>
        <dbReference type="Proteomes" id="UP001299876"/>
    </source>
</evidence>